<evidence type="ECO:0000256" key="3">
    <source>
        <dbReference type="ARBA" id="ARBA00022692"/>
    </source>
</evidence>
<dbReference type="GO" id="GO:0016020">
    <property type="term" value="C:membrane"/>
    <property type="evidence" value="ECO:0007669"/>
    <property type="project" value="UniProtKB-SubCell"/>
</dbReference>
<sequence>MSADSKKVVLIAICGNAVLTVLKFTVAVPTHSAAMMNEAIHSLMDTLNQLFLLMGLKSGSRPADRRYAFGHGQKKYLWNLWSAIGLFSIGCGLGLSHAWHAWQESHNTAEQVIVKSTLFGSTDPLVLAMAVLLIALLVESWVLKVAWREFAQRARMNGHQNALSYLSQSDDPTLVAVLLEDAVAVIGVLLAAIGIALTHATGIVLWDIGFSVVIAVMLGITAAFLGMINMRFLSDVRDQEAEEAFRLIVDAHKEIERYHDLRSIVIDDRNTVLVAEIELKEESIVSALRERITQLRAESSVGITDLDSGEPGQVEFLSDRALVQATLERTEQIIDELELRLREQCPRVSHVTIEVEGIVENHPVDKPDG</sequence>
<evidence type="ECO:0000256" key="4">
    <source>
        <dbReference type="ARBA" id="ARBA00022989"/>
    </source>
</evidence>
<dbReference type="InterPro" id="IPR027469">
    <property type="entry name" value="Cation_efflux_TMD_sf"/>
</dbReference>
<feature type="transmembrane region" description="Helical" evidence="6">
    <location>
        <begin position="203"/>
        <end position="228"/>
    </location>
</feature>
<evidence type="ECO:0000256" key="1">
    <source>
        <dbReference type="ARBA" id="ARBA00004141"/>
    </source>
</evidence>
<dbReference type="GO" id="GO:0008324">
    <property type="term" value="F:monoatomic cation transmembrane transporter activity"/>
    <property type="evidence" value="ECO:0007669"/>
    <property type="project" value="InterPro"/>
</dbReference>
<evidence type="ECO:0000313" key="8">
    <source>
        <dbReference type="EMBL" id="SVA01812.1"/>
    </source>
</evidence>
<dbReference type="NCBIfam" id="TIGR01297">
    <property type="entry name" value="CDF"/>
    <property type="match status" value="1"/>
</dbReference>
<keyword evidence="2" id="KW-0813">Transport</keyword>
<dbReference type="Gene3D" id="1.20.1510.10">
    <property type="entry name" value="Cation efflux protein transmembrane domain"/>
    <property type="match status" value="1"/>
</dbReference>
<dbReference type="PANTHER" id="PTHR13414">
    <property type="entry name" value="HUEL-CATION TRANSPORTER"/>
    <property type="match status" value="1"/>
</dbReference>
<reference evidence="8" key="1">
    <citation type="submission" date="2018-05" db="EMBL/GenBank/DDBJ databases">
        <authorList>
            <person name="Lanie J.A."/>
            <person name="Ng W.-L."/>
            <person name="Kazmierczak K.M."/>
            <person name="Andrzejewski T.M."/>
            <person name="Davidsen T.M."/>
            <person name="Wayne K.J."/>
            <person name="Tettelin H."/>
            <person name="Glass J.I."/>
            <person name="Rusch D."/>
            <person name="Podicherti R."/>
            <person name="Tsui H.-C.T."/>
            <person name="Winkler M.E."/>
        </authorList>
    </citation>
    <scope>NUCLEOTIDE SEQUENCE</scope>
</reference>
<feature type="domain" description="Cation efflux protein transmembrane" evidence="7">
    <location>
        <begin position="9"/>
        <end position="231"/>
    </location>
</feature>
<dbReference type="Pfam" id="PF01545">
    <property type="entry name" value="Cation_efflux"/>
    <property type="match status" value="1"/>
</dbReference>
<dbReference type="PANTHER" id="PTHR13414:SF9">
    <property type="entry name" value="PROTON-COUPLED ZINC ANTIPORTER SLC30A9, MITOCHONDRIAL"/>
    <property type="match status" value="1"/>
</dbReference>
<name>A0A381SCJ2_9ZZZZ</name>
<dbReference type="GO" id="GO:0006829">
    <property type="term" value="P:zinc ion transport"/>
    <property type="evidence" value="ECO:0007669"/>
    <property type="project" value="InterPro"/>
</dbReference>
<dbReference type="InterPro" id="IPR040177">
    <property type="entry name" value="SLC30A9"/>
</dbReference>
<dbReference type="SUPFAM" id="SSF161111">
    <property type="entry name" value="Cation efflux protein transmembrane domain-like"/>
    <property type="match status" value="1"/>
</dbReference>
<comment type="subcellular location">
    <subcellularLocation>
        <location evidence="1">Membrane</location>
        <topology evidence="1">Multi-pass membrane protein</topology>
    </subcellularLocation>
</comment>
<feature type="transmembrane region" description="Helical" evidence="6">
    <location>
        <begin position="39"/>
        <end position="56"/>
    </location>
</feature>
<organism evidence="8">
    <name type="scientific">marine metagenome</name>
    <dbReference type="NCBI Taxonomy" id="408172"/>
    <lineage>
        <taxon>unclassified sequences</taxon>
        <taxon>metagenomes</taxon>
        <taxon>ecological metagenomes</taxon>
    </lineage>
</organism>
<feature type="transmembrane region" description="Helical" evidence="6">
    <location>
        <begin position="174"/>
        <end position="197"/>
    </location>
</feature>
<feature type="transmembrane region" description="Helical" evidence="6">
    <location>
        <begin position="125"/>
        <end position="147"/>
    </location>
</feature>
<protein>
    <recommendedName>
        <fullName evidence="7">Cation efflux protein transmembrane domain-containing protein</fullName>
    </recommendedName>
</protein>
<accession>A0A381SCJ2</accession>
<feature type="transmembrane region" description="Helical" evidence="6">
    <location>
        <begin position="76"/>
        <end position="99"/>
    </location>
</feature>
<dbReference type="InterPro" id="IPR002524">
    <property type="entry name" value="Cation_efflux"/>
</dbReference>
<evidence type="ECO:0000256" key="6">
    <source>
        <dbReference type="SAM" id="Phobius"/>
    </source>
</evidence>
<keyword evidence="4 6" id="KW-1133">Transmembrane helix</keyword>
<keyword evidence="3 6" id="KW-0812">Transmembrane</keyword>
<gene>
    <name evidence="8" type="ORF">METZ01_LOCUS54666</name>
</gene>
<dbReference type="InterPro" id="IPR058533">
    <property type="entry name" value="Cation_efflux_TM"/>
</dbReference>
<keyword evidence="5 6" id="KW-0472">Membrane</keyword>
<evidence type="ECO:0000259" key="7">
    <source>
        <dbReference type="Pfam" id="PF01545"/>
    </source>
</evidence>
<proteinExistence type="predicted"/>
<evidence type="ECO:0000256" key="2">
    <source>
        <dbReference type="ARBA" id="ARBA00022448"/>
    </source>
</evidence>
<dbReference type="AlphaFoldDB" id="A0A381SCJ2"/>
<evidence type="ECO:0000256" key="5">
    <source>
        <dbReference type="ARBA" id="ARBA00023136"/>
    </source>
</evidence>
<dbReference type="EMBL" id="UINC01002941">
    <property type="protein sequence ID" value="SVA01812.1"/>
    <property type="molecule type" value="Genomic_DNA"/>
</dbReference>